<reference evidence="1 2" key="1">
    <citation type="journal article" date="2018" name="Biodegradation">
        <title>1,4-Dioxane degradation characteristics of Rhodococcus aetherivorans JCM 14343.</title>
        <authorList>
            <person name="Inoue D."/>
            <person name="Tsunoda T."/>
            <person name="Yamamoto N."/>
            <person name="Ike M."/>
            <person name="Sei K."/>
        </authorList>
    </citation>
    <scope>NUCLEOTIDE SEQUENCE [LARGE SCALE GENOMIC DNA]</scope>
    <source>
        <strain evidence="1 2">JCM 14343</strain>
    </source>
</reference>
<accession>A0ABQ0YHF0</accession>
<dbReference type="EMBL" id="BLAH01000036">
    <property type="protein sequence ID" value="GES35970.1"/>
    <property type="molecule type" value="Genomic_DNA"/>
</dbReference>
<evidence type="ECO:0000313" key="2">
    <source>
        <dbReference type="Proteomes" id="UP000325466"/>
    </source>
</evidence>
<dbReference type="RefSeq" id="WP_043801151.1">
    <property type="nucleotide sequence ID" value="NZ_BAAAYP010000124.1"/>
</dbReference>
<proteinExistence type="predicted"/>
<organism evidence="1 2">
    <name type="scientific">Rhodococcus aetherivorans</name>
    <dbReference type="NCBI Taxonomy" id="191292"/>
    <lineage>
        <taxon>Bacteria</taxon>
        <taxon>Bacillati</taxon>
        <taxon>Actinomycetota</taxon>
        <taxon>Actinomycetes</taxon>
        <taxon>Mycobacteriales</taxon>
        <taxon>Nocardiaceae</taxon>
        <taxon>Rhodococcus</taxon>
    </lineage>
</organism>
<dbReference type="Proteomes" id="UP000325466">
    <property type="component" value="Unassembled WGS sequence"/>
</dbReference>
<keyword evidence="2" id="KW-1185">Reference proteome</keyword>
<evidence type="ECO:0000313" key="1">
    <source>
        <dbReference type="EMBL" id="GES35970.1"/>
    </source>
</evidence>
<protein>
    <recommendedName>
        <fullName evidence="3">Helix-turn-helix domain-containing protein</fullName>
    </recommendedName>
</protein>
<sequence>MSAHRELEIPMSVEDTARMLGWKGHGTRTSPSYDTVLKACQRGELPAYQASGPNGPRKCRWLILPSHAIAWRMGKRPARTARRAS</sequence>
<evidence type="ECO:0008006" key="3">
    <source>
        <dbReference type="Google" id="ProtNLM"/>
    </source>
</evidence>
<comment type="caution">
    <text evidence="1">The sequence shown here is derived from an EMBL/GenBank/DDBJ whole genome shotgun (WGS) entry which is preliminary data.</text>
</comment>
<gene>
    <name evidence="1" type="ORF">RAJCM14343_1219</name>
</gene>
<name>A0ABQ0YHF0_9NOCA</name>